<dbReference type="PANTHER" id="PTHR24223">
    <property type="entry name" value="ATP-BINDING CASSETTE SUB-FAMILY C"/>
    <property type="match status" value="1"/>
</dbReference>
<keyword evidence="6" id="KW-0067">ATP-binding</keyword>
<evidence type="ECO:0000256" key="3">
    <source>
        <dbReference type="ARBA" id="ARBA00022448"/>
    </source>
</evidence>
<dbReference type="PROSITE" id="PS50893">
    <property type="entry name" value="ABC_TRANSPORTER_2"/>
    <property type="match status" value="2"/>
</dbReference>
<feature type="transmembrane region" description="Helical" evidence="10">
    <location>
        <begin position="383"/>
        <end position="405"/>
    </location>
</feature>
<evidence type="ECO:0000256" key="8">
    <source>
        <dbReference type="ARBA" id="ARBA00023136"/>
    </source>
</evidence>
<dbReference type="InterPro" id="IPR044746">
    <property type="entry name" value="ABCC_6TM_D1"/>
</dbReference>
<dbReference type="CDD" id="cd03250">
    <property type="entry name" value="ABCC_MRP_domain1"/>
    <property type="match status" value="1"/>
</dbReference>
<sequence length="1435" mass="154937">MKTQHRKMDVEDFNSVKTPRARGALHTEADDVLLGSAAAAGPQQQHGARRLLAKTRRFVKLAVDVVTCTEDVPDGKDRTERWCPEEGANWLSQLFFACANSLVRLGGRKHLEQADLWDTAHRDEPPKLWSSFQRHLAATATAASPQGLVWRALAAEHWRVFAATGLLKLVHDCIMFSQPIILEQLLHHLSSQRDRWVALGLAGALFGAAMLEALLVNVYFHALFRMSLHTKTQLLEMIYRKSLRVSSAVKAALGVGPVVNLQSNDAAKLWTMPTYLHMVWNGPFQIIVVMALLIRVLTVWPALAGLGVTIAIIPTTMLLGKLLTSARRESMTAADMRIKLMTEVITGIKAIKLYAWEAPYLERISALRETELRAIRKTQMLSMINSSIFNVGPVFVGLAAFGTYAALGRPLTAAVAFPSLALFNLLRFPIVMIPQQIMNLIAATVGIARIQMFMDAEDMHSVKRIELPHTTSSGKDDLSKSGSNAAIPPVNGSSIVNSSSSSSSDVPAVQISNGSFAWDASSAPVLSDVSLVVPKGSLVIVVGPVGSGKSSLLSAVLGEMAAVGQQQQEEEEGQQQQHPVTVAGSVAYTAQDPWIQNATLRNNVLMGHSFEQGAYERAIHASCLGQDLEILPAGDASEIGEKGINLSGGQKHRVALARAVYAAADVYLLDDPLSAVDVHVGRHIFEDCICGELAGKTRLLVTHQVQYLPHADLVVVMLDGRIAHTGTYEQLLSQGVDLAAFHGSSGVGSSKTTDDDDVAEAAALVLTKQQQQTAAAASPGGKQQQQQVQADISVHSDQQSRTGAASAAGGDGKEGAKSGKLIRAEERARGQVRSSVYMAYLLAMGPLLLLPIAVTLGALVERGLQVLQNYVLSAWSNATSKVHGAAGEPLGGHSEQFYLMLYFVLGLGSVAVVLARSALLVVGSISASRQLHERLLTKMLRLPMSFYDAQPTGRLINRFTKDTEALDIQMAAAVNSALTCLVGALLSIVVVVVVSPYTVLALIPLGLLYYRVQRLYIATSRELKRLDALAFSPIFQHYGESLAGLATIRAFDRQQLFIETNRGHIEQSNRAWWPIQLLNRWLSIRLELTGAVVVFICAVAVSVLVPRNAGLAGLALTSALNLTGTLAWMVRQTTELEVNMNSVERLVEYHSEPEEKPAISHPRPPPEWPQAGAIEAVQLVVRYRPALPPVLKGLSFKVKANEKVGICGRTGCGKSTLMMVLFRMVEPCGGALLIDGLNTCDVGLTDLRSRLSLVPQDPVIFSGSVRSNLDPFDQAGGDAAIWQALRQAGIDGLVKSLGAGLDSPIQEAGNNLSSGQRQLLCMARALLRSSRILVLDEATSNVDHASDALIQRTIRRAFAHCTVLTIAHRLHTIADADRVMVLDAGELREFDTPAKLLARPAGVFRGLMEEAGRPGGVFRGLMEEAGRQHRTPARA</sequence>
<dbReference type="Gene3D" id="3.40.50.300">
    <property type="entry name" value="P-loop containing nucleotide triphosphate hydrolases"/>
    <property type="match status" value="2"/>
</dbReference>
<feature type="transmembrane region" description="Helical" evidence="10">
    <location>
        <begin position="837"/>
        <end position="860"/>
    </location>
</feature>
<feature type="domain" description="ABC transmembrane type-1" evidence="12">
    <location>
        <begin position="162"/>
        <end position="442"/>
    </location>
</feature>
<dbReference type="SUPFAM" id="SSF52540">
    <property type="entry name" value="P-loop containing nucleoside triphosphate hydrolases"/>
    <property type="match status" value="2"/>
</dbReference>
<accession>A0ABY8UNZ0</accession>
<dbReference type="EMBL" id="CP126221">
    <property type="protein sequence ID" value="WIA21962.1"/>
    <property type="molecule type" value="Genomic_DNA"/>
</dbReference>
<gene>
    <name evidence="13" type="ORF">OEZ85_004324</name>
</gene>
<evidence type="ECO:0000313" key="14">
    <source>
        <dbReference type="Proteomes" id="UP001244341"/>
    </source>
</evidence>
<keyword evidence="8 10" id="KW-0472">Membrane</keyword>
<feature type="compositionally biased region" description="Low complexity" evidence="9">
    <location>
        <begin position="774"/>
        <end position="789"/>
    </location>
</feature>
<dbReference type="InterPro" id="IPR044726">
    <property type="entry name" value="ABCC_6TM_D2"/>
</dbReference>
<evidence type="ECO:0000256" key="1">
    <source>
        <dbReference type="ARBA" id="ARBA00004141"/>
    </source>
</evidence>
<dbReference type="InterPro" id="IPR003593">
    <property type="entry name" value="AAA+_ATPase"/>
</dbReference>
<feature type="region of interest" description="Disordered" evidence="9">
    <location>
        <begin position="774"/>
        <end position="822"/>
    </location>
</feature>
<evidence type="ECO:0000259" key="11">
    <source>
        <dbReference type="PROSITE" id="PS50893"/>
    </source>
</evidence>
<evidence type="ECO:0000256" key="10">
    <source>
        <dbReference type="SAM" id="Phobius"/>
    </source>
</evidence>
<dbReference type="SMART" id="SM00382">
    <property type="entry name" value="AAA"/>
    <property type="match status" value="2"/>
</dbReference>
<dbReference type="InterPro" id="IPR017871">
    <property type="entry name" value="ABC_transporter-like_CS"/>
</dbReference>
<evidence type="ECO:0000259" key="12">
    <source>
        <dbReference type="PROSITE" id="PS50929"/>
    </source>
</evidence>
<keyword evidence="7 10" id="KW-1133">Transmembrane helix</keyword>
<organism evidence="13 14">
    <name type="scientific">Tetradesmus obliquus</name>
    <name type="common">Green alga</name>
    <name type="synonym">Acutodesmus obliquus</name>
    <dbReference type="NCBI Taxonomy" id="3088"/>
    <lineage>
        <taxon>Eukaryota</taxon>
        <taxon>Viridiplantae</taxon>
        <taxon>Chlorophyta</taxon>
        <taxon>core chlorophytes</taxon>
        <taxon>Chlorophyceae</taxon>
        <taxon>CS clade</taxon>
        <taxon>Sphaeropleales</taxon>
        <taxon>Scenedesmaceae</taxon>
        <taxon>Tetradesmus</taxon>
    </lineage>
</organism>
<reference evidence="13 14" key="1">
    <citation type="submission" date="2023-05" db="EMBL/GenBank/DDBJ databases">
        <title>A 100% complete, gapless, phased diploid assembly of the Scenedesmus obliquus UTEX 3031 genome.</title>
        <authorList>
            <person name="Biondi T.C."/>
            <person name="Hanschen E.R."/>
            <person name="Kwon T."/>
            <person name="Eng W."/>
            <person name="Kruse C.P.S."/>
            <person name="Koehler S.I."/>
            <person name="Kunde Y."/>
            <person name="Gleasner C.D."/>
            <person name="You Mak K.T."/>
            <person name="Polle J."/>
            <person name="Hovde B.T."/>
            <person name="Starkenburg S.R."/>
        </authorList>
    </citation>
    <scope>NUCLEOTIDE SEQUENCE [LARGE SCALE GENOMIC DNA]</scope>
    <source>
        <strain evidence="13 14">DOE0152z</strain>
    </source>
</reference>
<dbReference type="InterPro" id="IPR050173">
    <property type="entry name" value="ABC_transporter_C-like"/>
</dbReference>
<feature type="domain" description="ABC transmembrane type-1" evidence="12">
    <location>
        <begin position="852"/>
        <end position="1137"/>
    </location>
</feature>
<dbReference type="CDD" id="cd03244">
    <property type="entry name" value="ABCC_MRP_domain2"/>
    <property type="match status" value="1"/>
</dbReference>
<evidence type="ECO:0000256" key="9">
    <source>
        <dbReference type="SAM" id="MobiDB-lite"/>
    </source>
</evidence>
<dbReference type="InterPro" id="IPR011527">
    <property type="entry name" value="ABC1_TM_dom"/>
</dbReference>
<dbReference type="CDD" id="cd18580">
    <property type="entry name" value="ABC_6TM_ABCC_D2"/>
    <property type="match status" value="1"/>
</dbReference>
<keyword evidence="4 10" id="KW-0812">Transmembrane</keyword>
<comment type="similarity">
    <text evidence="2">Belongs to the ABC transporter superfamily. ABCC family. Conjugate transporter (TC 3.A.1.208) subfamily.</text>
</comment>
<keyword evidence="3" id="KW-0813">Transport</keyword>
<dbReference type="SUPFAM" id="SSF90123">
    <property type="entry name" value="ABC transporter transmembrane region"/>
    <property type="match status" value="2"/>
</dbReference>
<evidence type="ECO:0000256" key="2">
    <source>
        <dbReference type="ARBA" id="ARBA00009726"/>
    </source>
</evidence>
<keyword evidence="14" id="KW-1185">Reference proteome</keyword>
<dbReference type="Proteomes" id="UP001244341">
    <property type="component" value="Chromosome 14b"/>
</dbReference>
<feature type="compositionally biased region" description="Basic and acidic residues" evidence="9">
    <location>
        <begin position="811"/>
        <end position="822"/>
    </location>
</feature>
<feature type="transmembrane region" description="Helical" evidence="10">
    <location>
        <begin position="1086"/>
        <end position="1105"/>
    </location>
</feature>
<dbReference type="InterPro" id="IPR003439">
    <property type="entry name" value="ABC_transporter-like_ATP-bd"/>
</dbReference>
<dbReference type="PANTHER" id="PTHR24223:SF453">
    <property type="entry name" value="ABC TRANSPORTER"/>
    <property type="match status" value="1"/>
</dbReference>
<feature type="transmembrane region" description="Helical" evidence="10">
    <location>
        <begin position="1111"/>
        <end position="1130"/>
    </location>
</feature>
<comment type="subcellular location">
    <subcellularLocation>
        <location evidence="1">Membrane</location>
        <topology evidence="1">Multi-pass membrane protein</topology>
    </subcellularLocation>
</comment>
<protein>
    <submittedName>
        <fullName evidence="13">Uncharacterized protein</fullName>
    </submittedName>
</protein>
<dbReference type="PROSITE" id="PS50929">
    <property type="entry name" value="ABC_TM1F"/>
    <property type="match status" value="2"/>
</dbReference>
<feature type="transmembrane region" description="Helical" evidence="10">
    <location>
        <begin position="278"/>
        <end position="297"/>
    </location>
</feature>
<dbReference type="Pfam" id="PF00664">
    <property type="entry name" value="ABC_membrane"/>
    <property type="match status" value="2"/>
</dbReference>
<feature type="transmembrane region" description="Helical" evidence="10">
    <location>
        <begin position="897"/>
        <end position="922"/>
    </location>
</feature>
<feature type="transmembrane region" description="Helical" evidence="10">
    <location>
        <begin position="303"/>
        <end position="323"/>
    </location>
</feature>
<evidence type="ECO:0000256" key="5">
    <source>
        <dbReference type="ARBA" id="ARBA00022741"/>
    </source>
</evidence>
<dbReference type="Pfam" id="PF00005">
    <property type="entry name" value="ABC_tran"/>
    <property type="match status" value="2"/>
</dbReference>
<dbReference type="CDD" id="cd18579">
    <property type="entry name" value="ABC_6TM_ABCC_D1"/>
    <property type="match status" value="1"/>
</dbReference>
<evidence type="ECO:0000256" key="6">
    <source>
        <dbReference type="ARBA" id="ARBA00022840"/>
    </source>
</evidence>
<feature type="domain" description="ABC transporter" evidence="11">
    <location>
        <begin position="509"/>
        <end position="744"/>
    </location>
</feature>
<feature type="domain" description="ABC transporter" evidence="11">
    <location>
        <begin position="1174"/>
        <end position="1409"/>
    </location>
</feature>
<proteinExistence type="inferred from homology"/>
<dbReference type="PROSITE" id="PS00211">
    <property type="entry name" value="ABC_TRANSPORTER_1"/>
    <property type="match status" value="1"/>
</dbReference>
<evidence type="ECO:0000313" key="13">
    <source>
        <dbReference type="EMBL" id="WIA21962.1"/>
    </source>
</evidence>
<dbReference type="InterPro" id="IPR027417">
    <property type="entry name" value="P-loop_NTPase"/>
</dbReference>
<feature type="transmembrane region" description="Helical" evidence="10">
    <location>
        <begin position="196"/>
        <end position="220"/>
    </location>
</feature>
<name>A0ABY8UNZ0_TETOB</name>
<evidence type="ECO:0000256" key="7">
    <source>
        <dbReference type="ARBA" id="ARBA00022989"/>
    </source>
</evidence>
<keyword evidence="5" id="KW-0547">Nucleotide-binding</keyword>
<dbReference type="InterPro" id="IPR036640">
    <property type="entry name" value="ABC1_TM_sf"/>
</dbReference>
<evidence type="ECO:0000256" key="4">
    <source>
        <dbReference type="ARBA" id="ARBA00022692"/>
    </source>
</evidence>
<dbReference type="Gene3D" id="1.20.1560.10">
    <property type="entry name" value="ABC transporter type 1, transmembrane domain"/>
    <property type="match status" value="2"/>
</dbReference>